<organism evidence="1 2">
    <name type="scientific">Hymenobacter fodinae</name>
    <dbReference type="NCBI Taxonomy" id="2510796"/>
    <lineage>
        <taxon>Bacteria</taxon>
        <taxon>Pseudomonadati</taxon>
        <taxon>Bacteroidota</taxon>
        <taxon>Cytophagia</taxon>
        <taxon>Cytophagales</taxon>
        <taxon>Hymenobacteraceae</taxon>
        <taxon>Hymenobacter</taxon>
    </lineage>
</organism>
<dbReference type="RefSeq" id="WP_135436041.1">
    <property type="nucleotide sequence ID" value="NZ_SRLA01000005.1"/>
</dbReference>
<evidence type="ECO:0000313" key="1">
    <source>
        <dbReference type="EMBL" id="TGE04597.1"/>
    </source>
</evidence>
<evidence type="ECO:0000313" key="2">
    <source>
        <dbReference type="Proteomes" id="UP000298337"/>
    </source>
</evidence>
<protein>
    <recommendedName>
        <fullName evidence="3">STAS/SEC14 domain-containing protein</fullName>
    </recommendedName>
</protein>
<dbReference type="Proteomes" id="UP000298337">
    <property type="component" value="Unassembled WGS sequence"/>
</dbReference>
<comment type="caution">
    <text evidence="1">The sequence shown here is derived from an EMBL/GenBank/DDBJ whole genome shotgun (WGS) entry which is preliminary data.</text>
</comment>
<gene>
    <name evidence="1" type="ORF">EU556_20650</name>
</gene>
<dbReference type="OrthoDB" id="882485at2"/>
<reference evidence="1 2" key="1">
    <citation type="submission" date="2019-04" db="EMBL/GenBank/DDBJ databases">
        <authorList>
            <person name="Feng G."/>
            <person name="Zhang J."/>
            <person name="Zhu H."/>
        </authorList>
    </citation>
    <scope>NUCLEOTIDE SEQUENCE [LARGE SCALE GENOMIC DNA]</scope>
    <source>
        <strain evidence="1 2">92R-1</strain>
    </source>
</reference>
<accession>A0A4Z0P1J2</accession>
<keyword evidence="2" id="KW-1185">Reference proteome</keyword>
<proteinExistence type="predicted"/>
<name>A0A4Z0P1J2_9BACT</name>
<dbReference type="AlphaFoldDB" id="A0A4Z0P1J2"/>
<sequence>MTRELRNSFGDVYLILEYSTATHWVYCNWLGTQTYQQVTAGADACLAALQEHKCAYLLNDNRHVIGSWDFAVDWVVASWAPRAIEQGLTHIAHVFSPEGLATISAEYMYDGIGPDLHMHLFNNMEEAQAWLYRAQGRKETGSN</sequence>
<dbReference type="EMBL" id="SRLA01000005">
    <property type="protein sequence ID" value="TGE04597.1"/>
    <property type="molecule type" value="Genomic_DNA"/>
</dbReference>
<evidence type="ECO:0008006" key="3">
    <source>
        <dbReference type="Google" id="ProtNLM"/>
    </source>
</evidence>